<dbReference type="RefSeq" id="XP_018228887.1">
    <property type="nucleotide sequence ID" value="XM_018375007.1"/>
</dbReference>
<dbReference type="InterPro" id="IPR010334">
    <property type="entry name" value="Dcp1"/>
</dbReference>
<evidence type="ECO:0000256" key="2">
    <source>
        <dbReference type="ARBA" id="ARBA00008778"/>
    </source>
</evidence>
<comment type="similarity">
    <text evidence="2">Belongs to the DCP1 family.</text>
</comment>
<evidence type="ECO:0000313" key="6">
    <source>
        <dbReference type="Proteomes" id="UP000053447"/>
    </source>
</evidence>
<dbReference type="eggNOG" id="KOG2868">
    <property type="taxonomic scope" value="Eukaryota"/>
</dbReference>
<evidence type="ECO:0000256" key="1">
    <source>
        <dbReference type="ARBA" id="ARBA00004496"/>
    </source>
</evidence>
<evidence type="ECO:0000313" key="5">
    <source>
        <dbReference type="EMBL" id="KTW28325.1"/>
    </source>
</evidence>
<dbReference type="EMBL" id="LFWA01000012">
    <property type="protein sequence ID" value="KTW28325.1"/>
    <property type="molecule type" value="Genomic_DNA"/>
</dbReference>
<dbReference type="VEuPathDB" id="FungiDB:T551_02744"/>
<name>A0A0W4ZIY7_PNEJ7</name>
<dbReference type="GO" id="GO:0008047">
    <property type="term" value="F:enzyme activator activity"/>
    <property type="evidence" value="ECO:0007669"/>
    <property type="project" value="InterPro"/>
</dbReference>
<dbReference type="GO" id="GO:0000290">
    <property type="term" value="P:deadenylation-dependent decapping of nuclear-transcribed mRNA"/>
    <property type="evidence" value="ECO:0007669"/>
    <property type="project" value="InterPro"/>
</dbReference>
<dbReference type="AlphaFoldDB" id="A0A0W4ZIY7"/>
<organism evidence="5 6">
    <name type="scientific">Pneumocystis jirovecii (strain RU7)</name>
    <name type="common">Human pneumocystis pneumonia agent</name>
    <dbReference type="NCBI Taxonomy" id="1408657"/>
    <lineage>
        <taxon>Eukaryota</taxon>
        <taxon>Fungi</taxon>
        <taxon>Dikarya</taxon>
        <taxon>Ascomycota</taxon>
        <taxon>Taphrinomycotina</taxon>
        <taxon>Pneumocystomycetes</taxon>
        <taxon>Pneumocystaceae</taxon>
        <taxon>Pneumocystis</taxon>
    </lineage>
</organism>
<protein>
    <submittedName>
        <fullName evidence="5">Uncharacterized protein</fullName>
    </submittedName>
</protein>
<keyword evidence="3" id="KW-0963">Cytoplasm</keyword>
<accession>A0A0W4ZIY7</accession>
<dbReference type="Gene3D" id="2.30.29.30">
    <property type="entry name" value="Pleckstrin-homology domain (PH domain)/Phosphotyrosine-binding domain (PTB)"/>
    <property type="match status" value="1"/>
</dbReference>
<dbReference type="GO" id="GO:0006397">
    <property type="term" value="P:mRNA processing"/>
    <property type="evidence" value="ECO:0007669"/>
    <property type="project" value="UniProtKB-KW"/>
</dbReference>
<dbReference type="OrthoDB" id="440673at2759"/>
<comment type="subcellular location">
    <subcellularLocation>
        <location evidence="1">Cytoplasm</location>
    </subcellularLocation>
</comment>
<dbReference type="PANTHER" id="PTHR16290:SF0">
    <property type="entry name" value="DECAPPING PROTEIN 1, ISOFORM A"/>
    <property type="match status" value="1"/>
</dbReference>
<dbReference type="Pfam" id="PF06058">
    <property type="entry name" value="DCP1"/>
    <property type="match status" value="1"/>
</dbReference>
<keyword evidence="6" id="KW-1185">Reference proteome</keyword>
<sequence length="150" mass="17394">MEQATLYDLNFRVLRLHHPKITSILARSPYVVLYSFSDTEKTWVTEQLDLPFGLSRQTKEHCEGTLFIFSTNNGYGYTILNRLSLESFSADLVCPDDLEYSDPYVIHRLHNGIAPAAHDKIYGLWIWEEIDRQKISSLMINCAKHNLEKT</sequence>
<evidence type="ECO:0000256" key="4">
    <source>
        <dbReference type="ARBA" id="ARBA00022664"/>
    </source>
</evidence>
<dbReference type="SUPFAM" id="SSF50729">
    <property type="entry name" value="PH domain-like"/>
    <property type="match status" value="1"/>
</dbReference>
<dbReference type="GO" id="GO:0000932">
    <property type="term" value="C:P-body"/>
    <property type="evidence" value="ECO:0007669"/>
    <property type="project" value="TreeGrafter"/>
</dbReference>
<dbReference type="GO" id="GO:0031087">
    <property type="term" value="P:deadenylation-independent decapping of nuclear-transcribed mRNA"/>
    <property type="evidence" value="ECO:0007669"/>
    <property type="project" value="TreeGrafter"/>
</dbReference>
<evidence type="ECO:0000256" key="3">
    <source>
        <dbReference type="ARBA" id="ARBA00022490"/>
    </source>
</evidence>
<dbReference type="PANTHER" id="PTHR16290">
    <property type="entry name" value="TRANSCRIPTION FACTOR SMIF DECAPPING ENZYME DCP1"/>
    <property type="match status" value="1"/>
</dbReference>
<keyword evidence="4" id="KW-0507">mRNA processing</keyword>
<dbReference type="GeneID" id="28941262"/>
<proteinExistence type="inferred from homology"/>
<dbReference type="InterPro" id="IPR011993">
    <property type="entry name" value="PH-like_dom_sf"/>
</dbReference>
<comment type="caution">
    <text evidence="5">The sequence shown here is derived from an EMBL/GenBank/DDBJ whole genome shotgun (WGS) entry which is preliminary data.</text>
</comment>
<reference evidence="6" key="1">
    <citation type="journal article" date="2016" name="Nat. Commun.">
        <title>Genome analysis of three Pneumocystis species reveals adaptation mechanisms to life exclusively in mammalian hosts.</title>
        <authorList>
            <person name="Ma L."/>
            <person name="Chen Z."/>
            <person name="Huang D.W."/>
            <person name="Kutty G."/>
            <person name="Ishihara M."/>
            <person name="Wang H."/>
            <person name="Abouelleil A."/>
            <person name="Bishop L."/>
            <person name="Davey E."/>
            <person name="Deng R."/>
            <person name="Deng X."/>
            <person name="Fan L."/>
            <person name="Fantoni G."/>
            <person name="Fitzgerald M."/>
            <person name="Gogineni E."/>
            <person name="Goldberg J.M."/>
            <person name="Handley G."/>
            <person name="Hu X."/>
            <person name="Huber C."/>
            <person name="Jiao X."/>
            <person name="Jones K."/>
            <person name="Levin J.Z."/>
            <person name="Liu Y."/>
            <person name="Macdonald P."/>
            <person name="Melnikov A."/>
            <person name="Raley C."/>
            <person name="Sassi M."/>
            <person name="Sherman B.T."/>
            <person name="Song X."/>
            <person name="Sykes S."/>
            <person name="Tran B."/>
            <person name="Walsh L."/>
            <person name="Xia Y."/>
            <person name="Yang J."/>
            <person name="Young S."/>
            <person name="Zeng Q."/>
            <person name="Zheng X."/>
            <person name="Stephens R."/>
            <person name="Nusbaum C."/>
            <person name="Birren B.W."/>
            <person name="Azadi P."/>
            <person name="Lempicki R.A."/>
            <person name="Cuomo C.A."/>
            <person name="Kovacs J.A."/>
        </authorList>
    </citation>
    <scope>NUCLEOTIDE SEQUENCE [LARGE SCALE GENOMIC DNA]</scope>
    <source>
        <strain evidence="6">RU7</strain>
    </source>
</reference>
<dbReference type="GO" id="GO:0003729">
    <property type="term" value="F:mRNA binding"/>
    <property type="evidence" value="ECO:0007669"/>
    <property type="project" value="TreeGrafter"/>
</dbReference>
<gene>
    <name evidence="5" type="ORF">T551_02744</name>
</gene>
<dbReference type="Proteomes" id="UP000053447">
    <property type="component" value="Unassembled WGS sequence"/>
</dbReference>
<dbReference type="STRING" id="1408657.A0A0W4ZIY7"/>